<evidence type="ECO:0000313" key="2">
    <source>
        <dbReference type="Proteomes" id="UP000242849"/>
    </source>
</evidence>
<protein>
    <submittedName>
        <fullName evidence="1">Uncharacterized protein</fullName>
    </submittedName>
</protein>
<evidence type="ECO:0000313" key="1">
    <source>
        <dbReference type="EMBL" id="SED97415.1"/>
    </source>
</evidence>
<keyword evidence="2" id="KW-1185">Reference proteome</keyword>
<name>A0A1H5F208_PSEAG</name>
<sequence length="80" mass="8617">MQIANEDTHALAADRELYLADQDGATTSVAEVQAYAYRLGAERALHTAGVAEMHKLLTQISRAHSSGLPKATRERIAAVL</sequence>
<dbReference type="RefSeq" id="WP_090385676.1">
    <property type="nucleotide sequence ID" value="NZ_FNSC01000001.1"/>
</dbReference>
<dbReference type="Proteomes" id="UP000242849">
    <property type="component" value="Unassembled WGS sequence"/>
</dbReference>
<organism evidence="1 2">
    <name type="scientific">Pseudomonas anguilliseptica</name>
    <dbReference type="NCBI Taxonomy" id="53406"/>
    <lineage>
        <taxon>Bacteria</taxon>
        <taxon>Pseudomonadati</taxon>
        <taxon>Pseudomonadota</taxon>
        <taxon>Gammaproteobacteria</taxon>
        <taxon>Pseudomonadales</taxon>
        <taxon>Pseudomonadaceae</taxon>
        <taxon>Pseudomonas</taxon>
    </lineage>
</organism>
<proteinExistence type="predicted"/>
<dbReference type="STRING" id="53406.SAMN05421553_3760"/>
<reference evidence="2" key="1">
    <citation type="submission" date="2016-10" db="EMBL/GenBank/DDBJ databases">
        <authorList>
            <person name="Varghese N."/>
            <person name="Submissions S."/>
        </authorList>
    </citation>
    <scope>NUCLEOTIDE SEQUENCE [LARGE SCALE GENOMIC DNA]</scope>
    <source>
        <strain evidence="2">DSM 12111</strain>
    </source>
</reference>
<dbReference type="EMBL" id="FNSC01000001">
    <property type="protein sequence ID" value="SED97415.1"/>
    <property type="molecule type" value="Genomic_DNA"/>
</dbReference>
<dbReference type="AlphaFoldDB" id="A0A1H5F208"/>
<gene>
    <name evidence="1" type="ORF">SAMN05421553_3760</name>
</gene>
<accession>A0A1H5F208</accession>